<keyword evidence="6" id="KW-0269">Exonuclease</keyword>
<dbReference type="InterPro" id="IPR006344">
    <property type="entry name" value="RecD"/>
</dbReference>
<evidence type="ECO:0000256" key="10">
    <source>
        <dbReference type="ARBA" id="ARBA00023235"/>
    </source>
</evidence>
<dbReference type="Proteomes" id="UP000784128">
    <property type="component" value="Unassembled WGS sequence"/>
</dbReference>
<sequence>MQFELRPIDRHFARFLQRQAAVASPWLELAAGLVSNVTGDGHICLDLAEIAGRAIVVDGKEQVFPPLAELRQCLERSGVAGAPGEYAPLVLDNSSRLYLYRYWAYEQQLADIISRKASFGEAPLDEQLLKKGLARVFPGQRGEDTDWQKVAAVAALRKKFCVISGGPGTGKTSTVVKILALLIEQAQGKPLRIALAAPTGKAAARLKESISAMKMKLDCSEDVRQLIPDRVVTIHSLLGAIRGSIHFRHNASHHLPFDVVIIDEASMVALPLMAKLAQALADDARLILLGDRDQLASVEAGAVLGDICGNGREALFSRKFSDLTGRVANEVVPAVDPEVLPALADSLVVLKRNYRFGAESGIGILGRAVRDGEGDLALRLCREQENGEVVWNDLPDAPMLKRALAETVASGYQSCRATDLPDEALSRLNEFRVLCALRQGPFGVAGMNSLIEEVLTERGLIDPRSRWYIGRPLMITVNDHNLKLYNGDVGIILPDPEAVGRVRAWFTTPEGTVRGISPLRLPAHETAWCMTVHKSQGSEFARVLLLIPPHDTEILSRELLYTGITRARESVSIWGDPHVFAAAVARRIQRASGLEDALWESA</sequence>
<evidence type="ECO:0000256" key="3">
    <source>
        <dbReference type="ARBA" id="ARBA00022763"/>
    </source>
</evidence>
<name>A0ABS5UC83_9BACT</name>
<dbReference type="RefSeq" id="WP_214300773.1">
    <property type="nucleotide sequence ID" value="NZ_JAHDYS010000016.1"/>
</dbReference>
<feature type="domain" description="UvrD-like helicase C-terminal" evidence="11">
    <location>
        <begin position="527"/>
        <end position="571"/>
    </location>
</feature>
<dbReference type="Gene3D" id="1.10.10.1020">
    <property type="entry name" value="RecBCD complex, subunit RecD, N-terminal domain"/>
    <property type="match status" value="1"/>
</dbReference>
<dbReference type="InterPro" id="IPR049550">
    <property type="entry name" value="RecD_N"/>
</dbReference>
<feature type="domain" description="RecBCD enzyme subunit RecD N-terminal" evidence="12">
    <location>
        <begin position="5"/>
        <end position="98"/>
    </location>
</feature>
<comment type="caution">
    <text evidence="13">The sequence shown here is derived from an EMBL/GenBank/DDBJ whole genome shotgun (WGS) entry which is preliminary data.</text>
</comment>
<dbReference type="HAMAP" id="MF_01487">
    <property type="entry name" value="RecD"/>
    <property type="match status" value="1"/>
</dbReference>
<dbReference type="Pfam" id="PF13245">
    <property type="entry name" value="AAA_19"/>
    <property type="match status" value="1"/>
</dbReference>
<dbReference type="CDD" id="cd18809">
    <property type="entry name" value="SF1_C_RecD"/>
    <property type="match status" value="1"/>
</dbReference>
<evidence type="ECO:0000256" key="7">
    <source>
        <dbReference type="ARBA" id="ARBA00022840"/>
    </source>
</evidence>
<dbReference type="EC" id="3.1.11.5" evidence="13"/>
<evidence type="ECO:0000259" key="12">
    <source>
        <dbReference type="Pfam" id="PF21185"/>
    </source>
</evidence>
<evidence type="ECO:0000256" key="4">
    <source>
        <dbReference type="ARBA" id="ARBA00022801"/>
    </source>
</evidence>
<keyword evidence="10" id="KW-0413">Isomerase</keyword>
<dbReference type="InterPro" id="IPR050534">
    <property type="entry name" value="Coronavir_polyprotein_1ab"/>
</dbReference>
<keyword evidence="8" id="KW-0238">DNA-binding</keyword>
<dbReference type="InterPro" id="IPR041851">
    <property type="entry name" value="RecD_N_sf"/>
</dbReference>
<evidence type="ECO:0000313" key="13">
    <source>
        <dbReference type="EMBL" id="MBT1073096.1"/>
    </source>
</evidence>
<keyword evidence="7" id="KW-0067">ATP-binding</keyword>
<organism evidence="13 14">
    <name type="scientific">Pelotalea chapellei</name>
    <dbReference type="NCBI Taxonomy" id="44671"/>
    <lineage>
        <taxon>Bacteria</taxon>
        <taxon>Pseudomonadati</taxon>
        <taxon>Thermodesulfobacteriota</taxon>
        <taxon>Desulfuromonadia</taxon>
        <taxon>Geobacterales</taxon>
        <taxon>Geobacteraceae</taxon>
        <taxon>Pelotalea</taxon>
    </lineage>
</organism>
<dbReference type="Pfam" id="PF13538">
    <property type="entry name" value="UvrD_C_2"/>
    <property type="match status" value="1"/>
</dbReference>
<evidence type="ECO:0000256" key="9">
    <source>
        <dbReference type="ARBA" id="ARBA00023204"/>
    </source>
</evidence>
<accession>A0ABS5UC83</accession>
<evidence type="ECO:0000256" key="1">
    <source>
        <dbReference type="ARBA" id="ARBA00022722"/>
    </source>
</evidence>
<dbReference type="InterPro" id="IPR027785">
    <property type="entry name" value="UvrD-like_helicase_C"/>
</dbReference>
<keyword evidence="5" id="KW-0347">Helicase</keyword>
<evidence type="ECO:0000256" key="2">
    <source>
        <dbReference type="ARBA" id="ARBA00022741"/>
    </source>
</evidence>
<dbReference type="GO" id="GO:0008854">
    <property type="term" value="F:exodeoxyribonuclease V activity"/>
    <property type="evidence" value="ECO:0007669"/>
    <property type="project" value="UniProtKB-EC"/>
</dbReference>
<dbReference type="NCBIfam" id="TIGR01447">
    <property type="entry name" value="recD"/>
    <property type="match status" value="1"/>
</dbReference>
<gene>
    <name evidence="13" type="primary">recD</name>
    <name evidence="13" type="ORF">KJB30_14985</name>
</gene>
<proteinExistence type="inferred from homology"/>
<dbReference type="PANTHER" id="PTHR43788">
    <property type="entry name" value="DNA2/NAM7 HELICASE FAMILY MEMBER"/>
    <property type="match status" value="1"/>
</dbReference>
<evidence type="ECO:0000313" key="14">
    <source>
        <dbReference type="Proteomes" id="UP000784128"/>
    </source>
</evidence>
<dbReference type="Gene3D" id="3.40.50.300">
    <property type="entry name" value="P-loop containing nucleotide triphosphate hydrolases"/>
    <property type="match status" value="3"/>
</dbReference>
<keyword evidence="4 13" id="KW-0378">Hydrolase</keyword>
<protein>
    <submittedName>
        <fullName evidence="13">Exodeoxyribonuclease V subunit alpha</fullName>
        <ecNumber evidence="13">3.1.11.5</ecNumber>
    </submittedName>
</protein>
<evidence type="ECO:0000256" key="5">
    <source>
        <dbReference type="ARBA" id="ARBA00022806"/>
    </source>
</evidence>
<keyword evidence="1" id="KW-0540">Nuclease</keyword>
<dbReference type="EMBL" id="JAHDYS010000016">
    <property type="protein sequence ID" value="MBT1073096.1"/>
    <property type="molecule type" value="Genomic_DNA"/>
</dbReference>
<dbReference type="SUPFAM" id="SSF52540">
    <property type="entry name" value="P-loop containing nucleoside triphosphate hydrolases"/>
    <property type="match status" value="2"/>
</dbReference>
<evidence type="ECO:0000259" key="11">
    <source>
        <dbReference type="Pfam" id="PF13538"/>
    </source>
</evidence>
<reference evidence="13 14" key="1">
    <citation type="submission" date="2021-05" db="EMBL/GenBank/DDBJ databases">
        <title>The draft genome of Geobacter chapellei DSM 13688.</title>
        <authorList>
            <person name="Xu Z."/>
            <person name="Masuda Y."/>
            <person name="Itoh H."/>
            <person name="Senoo K."/>
        </authorList>
    </citation>
    <scope>NUCLEOTIDE SEQUENCE [LARGE SCALE GENOMIC DNA]</scope>
    <source>
        <strain evidence="13 14">DSM 13688</strain>
    </source>
</reference>
<keyword evidence="9" id="KW-0234">DNA repair</keyword>
<evidence type="ECO:0000256" key="6">
    <source>
        <dbReference type="ARBA" id="ARBA00022839"/>
    </source>
</evidence>
<keyword evidence="3" id="KW-0227">DNA damage</keyword>
<evidence type="ECO:0000256" key="8">
    <source>
        <dbReference type="ARBA" id="ARBA00023125"/>
    </source>
</evidence>
<dbReference type="CDD" id="cd17933">
    <property type="entry name" value="DEXSc_RecD-like"/>
    <property type="match status" value="1"/>
</dbReference>
<keyword evidence="14" id="KW-1185">Reference proteome</keyword>
<keyword evidence="2" id="KW-0547">Nucleotide-binding</keyword>
<dbReference type="Pfam" id="PF21185">
    <property type="entry name" value="RecD_N"/>
    <property type="match status" value="1"/>
</dbReference>
<dbReference type="InterPro" id="IPR027417">
    <property type="entry name" value="P-loop_NTPase"/>
</dbReference>
<dbReference type="PANTHER" id="PTHR43788:SF6">
    <property type="entry name" value="DNA HELICASE B"/>
    <property type="match status" value="1"/>
</dbReference>